<organism evidence="2 3">
    <name type="scientific">Acinetobacter baumannii</name>
    <dbReference type="NCBI Taxonomy" id="470"/>
    <lineage>
        <taxon>Bacteria</taxon>
        <taxon>Pseudomonadati</taxon>
        <taxon>Pseudomonadota</taxon>
        <taxon>Gammaproteobacteria</taxon>
        <taxon>Moraxellales</taxon>
        <taxon>Moraxellaceae</taxon>
        <taxon>Acinetobacter</taxon>
        <taxon>Acinetobacter calcoaceticus/baumannii complex</taxon>
    </lineage>
</organism>
<sequence>MQKFAPGPSVARKKLMSEANSELLLLFLKVTQVLTKKLPRRTERKRSSIEFERSENQGQFFMT</sequence>
<dbReference type="AlphaFoldDB" id="A0AAX1ZNZ5"/>
<name>A0AAX1ZNZ5_ACIBA</name>
<dbReference type="EMBL" id="RXLU01000018">
    <property type="protein sequence ID" value="RTQ82911.1"/>
    <property type="molecule type" value="Genomic_DNA"/>
</dbReference>
<protein>
    <submittedName>
        <fullName evidence="2">Uncharacterized protein</fullName>
    </submittedName>
</protein>
<evidence type="ECO:0000313" key="2">
    <source>
        <dbReference type="EMBL" id="RTQ82911.1"/>
    </source>
</evidence>
<comment type="caution">
    <text evidence="2">The sequence shown here is derived from an EMBL/GenBank/DDBJ whole genome shotgun (WGS) entry which is preliminary data.</text>
</comment>
<proteinExistence type="predicted"/>
<reference evidence="2 3" key="1">
    <citation type="submission" date="2018-12" db="EMBL/GenBank/DDBJ databases">
        <title>Draft Genome Sequences Human Pathogenic Acinetobacter baumannii Strains.</title>
        <authorList>
            <person name="Madhi M."/>
            <person name="Ronco T."/>
            <person name="Olsen R.H."/>
            <person name="Hassani A."/>
        </authorList>
    </citation>
    <scope>NUCLEOTIDE SEQUENCE [LARGE SCALE GENOMIC DNA]</scope>
    <source>
        <strain evidence="2 3">AB3</strain>
    </source>
</reference>
<evidence type="ECO:0000313" key="3">
    <source>
        <dbReference type="Proteomes" id="UP000268239"/>
    </source>
</evidence>
<feature type="compositionally biased region" description="Basic and acidic residues" evidence="1">
    <location>
        <begin position="45"/>
        <end position="55"/>
    </location>
</feature>
<evidence type="ECO:0000256" key="1">
    <source>
        <dbReference type="SAM" id="MobiDB-lite"/>
    </source>
</evidence>
<gene>
    <name evidence="2" type="ORF">EJ062_04855</name>
</gene>
<feature type="region of interest" description="Disordered" evidence="1">
    <location>
        <begin position="39"/>
        <end position="63"/>
    </location>
</feature>
<accession>A0AAX1ZNZ5</accession>
<dbReference type="Proteomes" id="UP000268239">
    <property type="component" value="Unassembled WGS sequence"/>
</dbReference>